<proteinExistence type="predicted"/>
<dbReference type="Proteomes" id="UP000240009">
    <property type="component" value="Unassembled WGS sequence"/>
</dbReference>
<dbReference type="InterPro" id="IPR051828">
    <property type="entry name" value="HAD-like_hydrolase_domain"/>
</dbReference>
<gene>
    <name evidence="1" type="ORF">C5Y96_14125</name>
</gene>
<dbReference type="SUPFAM" id="SSF56784">
    <property type="entry name" value="HAD-like"/>
    <property type="match status" value="1"/>
</dbReference>
<dbReference type="Pfam" id="PF00702">
    <property type="entry name" value="Hydrolase"/>
    <property type="match status" value="1"/>
</dbReference>
<reference evidence="1 2" key="1">
    <citation type="submission" date="2018-02" db="EMBL/GenBank/DDBJ databases">
        <title>Comparative genomes isolates from brazilian mangrove.</title>
        <authorList>
            <person name="Araujo J.E."/>
            <person name="Taketani R.G."/>
            <person name="Silva M.C.P."/>
            <person name="Loureco M.V."/>
            <person name="Andreote F.D."/>
        </authorList>
    </citation>
    <scope>NUCLEOTIDE SEQUENCE [LARGE SCALE GENOMIC DNA]</scope>
    <source>
        <strain evidence="1 2">HEX-2 MGV</strain>
    </source>
</reference>
<dbReference type="Gene3D" id="3.40.50.1000">
    <property type="entry name" value="HAD superfamily/HAD-like"/>
    <property type="match status" value="1"/>
</dbReference>
<evidence type="ECO:0008006" key="3">
    <source>
        <dbReference type="Google" id="ProtNLM"/>
    </source>
</evidence>
<name>A0A2S8FEK2_9BACT</name>
<dbReference type="AlphaFoldDB" id="A0A2S8FEK2"/>
<evidence type="ECO:0000313" key="1">
    <source>
        <dbReference type="EMBL" id="PQO30603.1"/>
    </source>
</evidence>
<dbReference type="SFLD" id="SFLDG01129">
    <property type="entry name" value="C1.5:_HAD__Beta-PGM__Phosphata"/>
    <property type="match status" value="1"/>
</dbReference>
<dbReference type="PANTHER" id="PTHR46191">
    <property type="match status" value="1"/>
</dbReference>
<dbReference type="SFLD" id="SFLDS00003">
    <property type="entry name" value="Haloacid_Dehalogenase"/>
    <property type="match status" value="1"/>
</dbReference>
<dbReference type="PANTHER" id="PTHR46191:SF2">
    <property type="entry name" value="HALOACID DEHALOGENASE-LIKE HYDROLASE DOMAIN-CONTAINING PROTEIN 3"/>
    <property type="match status" value="1"/>
</dbReference>
<dbReference type="InterPro" id="IPR036412">
    <property type="entry name" value="HAD-like_sf"/>
</dbReference>
<organism evidence="1 2">
    <name type="scientific">Blastopirellula marina</name>
    <dbReference type="NCBI Taxonomy" id="124"/>
    <lineage>
        <taxon>Bacteria</taxon>
        <taxon>Pseudomonadati</taxon>
        <taxon>Planctomycetota</taxon>
        <taxon>Planctomycetia</taxon>
        <taxon>Pirellulales</taxon>
        <taxon>Pirellulaceae</taxon>
        <taxon>Blastopirellula</taxon>
    </lineage>
</organism>
<accession>A0A2S8FEK2</accession>
<sequence length="293" mass="32850">MNSFSEILSRNSQLLEPIATDQPAELKTLPEIRAVLFDIYGTLLVSGSGDVGTAMEMTKGDALEAAWEASGIQSKVPAEEMIARFYEVIQDDHKIATKRGTSYPEVVIEEIWEKVFDAPLRCGQIELPCDFDMKLFALEFETRVNPVWPMPGLREVIGALQQQDYTLGIISNAQYFTPKIVETFLDSTLEENGFKPENCFFSYEHRVAKPGTDLYVAAAKSLADQQIEARHTLYVGNDMLNDIQPASQIGMKTALFAGDRRSLRLRKDDARMLPIHPDVTLTRLSDILACLPR</sequence>
<dbReference type="EMBL" id="PUIA01000038">
    <property type="protein sequence ID" value="PQO30603.1"/>
    <property type="molecule type" value="Genomic_DNA"/>
</dbReference>
<dbReference type="InterPro" id="IPR023214">
    <property type="entry name" value="HAD_sf"/>
</dbReference>
<protein>
    <recommendedName>
        <fullName evidence="3">HAD family hydrolase</fullName>
    </recommendedName>
</protein>
<comment type="caution">
    <text evidence="1">The sequence shown here is derived from an EMBL/GenBank/DDBJ whole genome shotgun (WGS) entry which is preliminary data.</text>
</comment>
<evidence type="ECO:0000313" key="2">
    <source>
        <dbReference type="Proteomes" id="UP000240009"/>
    </source>
</evidence>